<dbReference type="GeneID" id="54546313"/>
<keyword evidence="4" id="KW-0539">Nucleus</keyword>
<feature type="compositionally biased region" description="Acidic residues" evidence="6">
    <location>
        <begin position="722"/>
        <end position="740"/>
    </location>
</feature>
<dbReference type="Pfam" id="PF12341">
    <property type="entry name" value="Mcl1_mid"/>
    <property type="match status" value="1"/>
</dbReference>
<gene>
    <name evidence="10" type="ORF">EI97DRAFT_133334</name>
</gene>
<evidence type="ECO:0000259" key="9">
    <source>
        <dbReference type="Pfam" id="PF24817"/>
    </source>
</evidence>
<dbReference type="SUPFAM" id="SSF50978">
    <property type="entry name" value="WD40 repeat-like"/>
    <property type="match status" value="1"/>
</dbReference>
<dbReference type="Pfam" id="PF20946">
    <property type="entry name" value="Ctf4_C"/>
    <property type="match status" value="1"/>
</dbReference>
<dbReference type="InterPro" id="IPR057646">
    <property type="entry name" value="WD40_WDHD1_1st"/>
</dbReference>
<evidence type="ECO:0000313" key="10">
    <source>
        <dbReference type="EMBL" id="KAF2274296.1"/>
    </source>
</evidence>
<feature type="region of interest" description="Disordered" evidence="6">
    <location>
        <begin position="714"/>
        <end position="754"/>
    </location>
</feature>
<dbReference type="InterPro" id="IPR036322">
    <property type="entry name" value="WD40_repeat_dom_sf"/>
</dbReference>
<feature type="region of interest" description="Disordered" evidence="6">
    <location>
        <begin position="322"/>
        <end position="365"/>
    </location>
</feature>
<dbReference type="GO" id="GO:0003682">
    <property type="term" value="F:chromatin binding"/>
    <property type="evidence" value="ECO:0007669"/>
    <property type="project" value="TreeGrafter"/>
</dbReference>
<dbReference type="PROSITE" id="PS50294">
    <property type="entry name" value="WD_REPEATS_REGION"/>
    <property type="match status" value="1"/>
</dbReference>
<evidence type="ECO:0000256" key="2">
    <source>
        <dbReference type="ARBA" id="ARBA00022574"/>
    </source>
</evidence>
<dbReference type="GO" id="GO:0000278">
    <property type="term" value="P:mitotic cell cycle"/>
    <property type="evidence" value="ECO:0007669"/>
    <property type="project" value="TreeGrafter"/>
</dbReference>
<dbReference type="Pfam" id="PF24817">
    <property type="entry name" value="WD40_WDHD1_1st"/>
    <property type="match status" value="1"/>
</dbReference>
<feature type="repeat" description="WD" evidence="5">
    <location>
        <begin position="227"/>
        <end position="268"/>
    </location>
</feature>
<dbReference type="InterPro" id="IPR015943">
    <property type="entry name" value="WD40/YVTN_repeat-like_dom_sf"/>
</dbReference>
<dbReference type="AlphaFoldDB" id="A0A6A6JF90"/>
<keyword evidence="3" id="KW-0677">Repeat</keyword>
<evidence type="ECO:0000256" key="3">
    <source>
        <dbReference type="ARBA" id="ARBA00022737"/>
    </source>
</evidence>
<dbReference type="InterPro" id="IPR022100">
    <property type="entry name" value="WDHD1/CFT4_beta-prop_2nd"/>
</dbReference>
<keyword evidence="2 5" id="KW-0853">WD repeat</keyword>
<dbReference type="GO" id="GO:0006261">
    <property type="term" value="P:DNA-templated DNA replication"/>
    <property type="evidence" value="ECO:0007669"/>
    <property type="project" value="TreeGrafter"/>
</dbReference>
<evidence type="ECO:0000256" key="4">
    <source>
        <dbReference type="ARBA" id="ARBA00023242"/>
    </source>
</evidence>
<dbReference type="GO" id="GO:0043596">
    <property type="term" value="C:nuclear replication fork"/>
    <property type="evidence" value="ECO:0007669"/>
    <property type="project" value="TreeGrafter"/>
</dbReference>
<accession>A0A6A6JF90</accession>
<dbReference type="InterPro" id="IPR001680">
    <property type="entry name" value="WD40_rpt"/>
</dbReference>
<evidence type="ECO:0000256" key="5">
    <source>
        <dbReference type="PROSITE-ProRule" id="PRU00221"/>
    </source>
</evidence>
<dbReference type="OrthoDB" id="427368at2759"/>
<evidence type="ECO:0000259" key="7">
    <source>
        <dbReference type="Pfam" id="PF12341"/>
    </source>
</evidence>
<evidence type="ECO:0000256" key="1">
    <source>
        <dbReference type="ARBA" id="ARBA00004123"/>
    </source>
</evidence>
<organism evidence="10 11">
    <name type="scientific">Westerdykella ornata</name>
    <dbReference type="NCBI Taxonomy" id="318751"/>
    <lineage>
        <taxon>Eukaryota</taxon>
        <taxon>Fungi</taxon>
        <taxon>Dikarya</taxon>
        <taxon>Ascomycota</taxon>
        <taxon>Pezizomycotina</taxon>
        <taxon>Dothideomycetes</taxon>
        <taxon>Pleosporomycetidae</taxon>
        <taxon>Pleosporales</taxon>
        <taxon>Sporormiaceae</taxon>
        <taxon>Westerdykella</taxon>
    </lineage>
</organism>
<name>A0A6A6JF90_WESOR</name>
<dbReference type="RefSeq" id="XP_033651835.1">
    <property type="nucleotide sequence ID" value="XM_033793138.1"/>
</dbReference>
<dbReference type="PROSITE" id="PS00678">
    <property type="entry name" value="WD_REPEATS_1"/>
    <property type="match status" value="1"/>
</dbReference>
<reference evidence="10" key="1">
    <citation type="journal article" date="2020" name="Stud. Mycol.">
        <title>101 Dothideomycetes genomes: a test case for predicting lifestyles and emergence of pathogens.</title>
        <authorList>
            <person name="Haridas S."/>
            <person name="Albert R."/>
            <person name="Binder M."/>
            <person name="Bloem J."/>
            <person name="Labutti K."/>
            <person name="Salamov A."/>
            <person name="Andreopoulos B."/>
            <person name="Baker S."/>
            <person name="Barry K."/>
            <person name="Bills G."/>
            <person name="Bluhm B."/>
            <person name="Cannon C."/>
            <person name="Castanera R."/>
            <person name="Culley D."/>
            <person name="Daum C."/>
            <person name="Ezra D."/>
            <person name="Gonzalez J."/>
            <person name="Henrissat B."/>
            <person name="Kuo A."/>
            <person name="Liang C."/>
            <person name="Lipzen A."/>
            <person name="Lutzoni F."/>
            <person name="Magnuson J."/>
            <person name="Mondo S."/>
            <person name="Nolan M."/>
            <person name="Ohm R."/>
            <person name="Pangilinan J."/>
            <person name="Park H.-J."/>
            <person name="Ramirez L."/>
            <person name="Alfaro M."/>
            <person name="Sun H."/>
            <person name="Tritt A."/>
            <person name="Yoshinaga Y."/>
            <person name="Zwiers L.-H."/>
            <person name="Turgeon B."/>
            <person name="Goodwin S."/>
            <person name="Spatafora J."/>
            <person name="Crous P."/>
            <person name="Grigoriev I."/>
        </authorList>
    </citation>
    <scope>NUCLEOTIDE SEQUENCE</scope>
    <source>
        <strain evidence="10">CBS 379.55</strain>
    </source>
</reference>
<feature type="domain" description="WDHD1/CFT4 helical bundle" evidence="8">
    <location>
        <begin position="758"/>
        <end position="860"/>
    </location>
</feature>
<feature type="domain" description="WDHD1/CFT4 second beta-propeller" evidence="7">
    <location>
        <begin position="423"/>
        <end position="715"/>
    </location>
</feature>
<keyword evidence="11" id="KW-1185">Reference proteome</keyword>
<evidence type="ECO:0000256" key="6">
    <source>
        <dbReference type="SAM" id="MobiDB-lite"/>
    </source>
</evidence>
<dbReference type="PANTHER" id="PTHR19932:SF10">
    <property type="entry name" value="WD REPEAT AND HMG-BOX DNA-BINDING PROTEIN 1"/>
    <property type="match status" value="1"/>
</dbReference>
<dbReference type="InterPro" id="IPR019775">
    <property type="entry name" value="WD40_repeat_CS"/>
</dbReference>
<dbReference type="PROSITE" id="PS50082">
    <property type="entry name" value="WD_REPEATS_2"/>
    <property type="match status" value="1"/>
</dbReference>
<evidence type="ECO:0000313" key="11">
    <source>
        <dbReference type="Proteomes" id="UP000800097"/>
    </source>
</evidence>
<dbReference type="Gene3D" id="2.130.10.10">
    <property type="entry name" value="YVTN repeat-like/Quinoprotein amine dehydrogenase"/>
    <property type="match status" value="2"/>
</dbReference>
<dbReference type="InterPro" id="IPR048591">
    <property type="entry name" value="WDHD1/CFT4_hel"/>
</dbReference>
<protein>
    <submittedName>
        <fullName evidence="10">Chromosome segregation protein-like protein</fullName>
    </submittedName>
</protein>
<feature type="domain" description="WDHD1 first WD40" evidence="9">
    <location>
        <begin position="10"/>
        <end position="297"/>
    </location>
</feature>
<dbReference type="SMART" id="SM00320">
    <property type="entry name" value="WD40"/>
    <property type="match status" value="6"/>
</dbReference>
<proteinExistence type="predicted"/>
<dbReference type="GO" id="GO:0006281">
    <property type="term" value="P:DNA repair"/>
    <property type="evidence" value="ECO:0007669"/>
    <property type="project" value="TreeGrafter"/>
</dbReference>
<dbReference type="PANTHER" id="PTHR19932">
    <property type="entry name" value="WD REPEAT AND HMG-BOX DNA BINDING PROTEIN"/>
    <property type="match status" value="1"/>
</dbReference>
<evidence type="ECO:0000259" key="8">
    <source>
        <dbReference type="Pfam" id="PF20946"/>
    </source>
</evidence>
<dbReference type="SUPFAM" id="SSF82171">
    <property type="entry name" value="DPP6 N-terminal domain-like"/>
    <property type="match status" value="1"/>
</dbReference>
<dbReference type="Proteomes" id="UP000800097">
    <property type="component" value="Unassembled WGS sequence"/>
</dbReference>
<sequence>MASGQRIRSRPAHTPGSTYLAYTPNGKQLITVGVDNFCRIFTTGSTDEPVTVDDCQENNTAIVAGNGFFIAGSEDGTVCKYSLETNKLDEILVRTSLPVRDVALSPDGNWVAVASDEIVVKVVNTKDMTQVQYLREQGRAVKHVAFDLSGSRLAVSCTDGNIYMYSLSSEEPNMIKKVGGLIKSLESDAEASAKVLWHPDGRAFGAPTAGRDIQVMSSDWELQRAFKTGHSGDITAAAWSPNGGLLATTSSDLSLCLWDTKTQELVKKLDDLKATVLAMAWHPAENILSYTNNDGELFIHTDIVPAEHVALLAKPVQPAPFLHDPSEGSIGNATKPQNGARIDLPERRHRRARTPDSLDDILGPDDALSEDGLDDFVVDDDGAGYAPAINGNGKRTNDHLNIHSPSGKRRTYTSSYLRPQPHEAFQPGSTPWRGNRRYLCLNLTGFVWTVSQESTHNTVTVEFYDREFHRDFHFTDPFQYDKACLNEHGTLFSCPPSKENNQPAMIYYRPHETWTTRADWRTSLPKGESVTALALSDSYIVALTSSIYVRVYTLYGIPLRVYRQKASPAVTCAAWRDYVLTIGNGPVSSDGTCTLLYTIENVKRDELFQTEDIVALTPGSTLSSVFFSAEGDPYIYDSTGVLLTLLHWRTPGQARWVPLLDTALLPRLAAGGKQESYWPVAVANHRFHCIILKGQEKHPYFPRPILSEFDFQMPITGPKDAEDGERDVDAMDEDSDDEEGGGGSSRKKKEAGDEVTALEHTHILTSTLHTQLLSTLSHTRPTQTQKAALAQLEVTIDRTLLQMLGLECLAGEDRGMKAFEIVKLMRDSNGKMLDLAMKVATRYGREVLREKIAELAERRAVGLDAGDEELE</sequence>
<dbReference type="EMBL" id="ML986504">
    <property type="protein sequence ID" value="KAF2274296.1"/>
    <property type="molecule type" value="Genomic_DNA"/>
</dbReference>
<comment type="subcellular location">
    <subcellularLocation>
        <location evidence="1">Nucleus</location>
    </subcellularLocation>
</comment>